<name>A0A0G4EL10_VITBC</name>
<dbReference type="PhylomeDB" id="A0A0G4EL10"/>
<dbReference type="AlphaFoldDB" id="A0A0G4EL10"/>
<evidence type="ECO:0000313" key="2">
    <source>
        <dbReference type="EMBL" id="CEL97674.1"/>
    </source>
</evidence>
<dbReference type="Proteomes" id="UP000041254">
    <property type="component" value="Unassembled WGS sequence"/>
</dbReference>
<proteinExistence type="predicted"/>
<dbReference type="EMBL" id="CDMY01000255">
    <property type="protein sequence ID" value="CEL97674.1"/>
    <property type="molecule type" value="Genomic_DNA"/>
</dbReference>
<feature type="region of interest" description="Disordered" evidence="1">
    <location>
        <begin position="1"/>
        <end position="26"/>
    </location>
</feature>
<accession>A0A0G4EL10</accession>
<gene>
    <name evidence="2" type="ORF">Vbra_12259</name>
</gene>
<sequence length="109" mass="12592">MEPPINGNHYRLVSRSGRQPNNDGPAQHRIARETLLSIYGCIPPWTITRIAPNKRILSATPPLYSHFVIDCSDPTTRRVWERVPSRRARKWGAIARNLKQVTVRYPHQD</sequence>
<evidence type="ECO:0000256" key="1">
    <source>
        <dbReference type="SAM" id="MobiDB-lite"/>
    </source>
</evidence>
<dbReference type="InParanoid" id="A0A0G4EL10"/>
<keyword evidence="3" id="KW-1185">Reference proteome</keyword>
<protein>
    <submittedName>
        <fullName evidence="2">Uncharacterized protein</fullName>
    </submittedName>
</protein>
<dbReference type="VEuPathDB" id="CryptoDB:Vbra_12259"/>
<reference evidence="2 3" key="1">
    <citation type="submission" date="2014-11" db="EMBL/GenBank/DDBJ databases">
        <authorList>
            <person name="Zhu J."/>
            <person name="Qi W."/>
            <person name="Song R."/>
        </authorList>
    </citation>
    <scope>NUCLEOTIDE SEQUENCE [LARGE SCALE GENOMIC DNA]</scope>
</reference>
<evidence type="ECO:0000313" key="3">
    <source>
        <dbReference type="Proteomes" id="UP000041254"/>
    </source>
</evidence>
<organism evidence="2 3">
    <name type="scientific">Vitrella brassicaformis (strain CCMP3155)</name>
    <dbReference type="NCBI Taxonomy" id="1169540"/>
    <lineage>
        <taxon>Eukaryota</taxon>
        <taxon>Sar</taxon>
        <taxon>Alveolata</taxon>
        <taxon>Colpodellida</taxon>
        <taxon>Vitrellaceae</taxon>
        <taxon>Vitrella</taxon>
    </lineage>
</organism>